<sequence>MYELGERFGIDRQTASKILQRAGVAIRRHGLSPEQVDEAVRLYEKGWSLARIGERFDVSDMTVQRRLKERGMQMRPRRDQTQ</sequence>
<proteinExistence type="predicted"/>
<dbReference type="Proteomes" id="UP000242367">
    <property type="component" value="Unassembled WGS sequence"/>
</dbReference>
<reference evidence="1 2" key="1">
    <citation type="journal article" date="2017" name="Chemistry">
        <title>Isolation, Biosynthesis and Chemical Modifications of Rubterolones A-F: Rare Tropolone Alkaloids from Actinomadura sp. 5-2.</title>
        <authorList>
            <person name="Guo H."/>
            <person name="Benndorf R."/>
            <person name="Leichnitz D."/>
            <person name="Klassen J.L."/>
            <person name="Vollmers J."/>
            <person name="Gorls H."/>
            <person name="Steinacker M."/>
            <person name="Weigel C."/>
            <person name="Dahse H.M."/>
            <person name="Kaster A.K."/>
            <person name="de Beer Z.W."/>
            <person name="Poulsen M."/>
            <person name="Beemelmanns C."/>
        </authorList>
    </citation>
    <scope>NUCLEOTIDE SEQUENCE [LARGE SCALE GENOMIC DNA]</scope>
    <source>
        <strain evidence="1 2">5-2</strain>
    </source>
</reference>
<comment type="caution">
    <text evidence="1">The sequence shown here is derived from an EMBL/GenBank/DDBJ whole genome shotgun (WGS) entry which is preliminary data.</text>
</comment>
<dbReference type="InterPro" id="IPR009057">
    <property type="entry name" value="Homeodomain-like_sf"/>
</dbReference>
<evidence type="ECO:0000313" key="2">
    <source>
        <dbReference type="Proteomes" id="UP000242367"/>
    </source>
</evidence>
<dbReference type="Pfam" id="PF13384">
    <property type="entry name" value="HTH_23"/>
    <property type="match status" value="1"/>
</dbReference>
<name>A0A2P4UCK8_9ACTN</name>
<keyword evidence="2" id="KW-1185">Reference proteome</keyword>
<dbReference type="Gene3D" id="1.10.10.60">
    <property type="entry name" value="Homeodomain-like"/>
    <property type="match status" value="1"/>
</dbReference>
<protein>
    <submittedName>
        <fullName evidence="1">Sigma-70, region 4</fullName>
    </submittedName>
</protein>
<accession>A0A2P4UCK8</accession>
<dbReference type="EMBL" id="MTBP01000004">
    <property type="protein sequence ID" value="POM22789.1"/>
    <property type="molecule type" value="Genomic_DNA"/>
</dbReference>
<gene>
    <name evidence="1" type="ORF">BTM25_49940</name>
</gene>
<organism evidence="1 2">
    <name type="scientific">Actinomadura rubteroloni</name>
    <dbReference type="NCBI Taxonomy" id="1926885"/>
    <lineage>
        <taxon>Bacteria</taxon>
        <taxon>Bacillati</taxon>
        <taxon>Actinomycetota</taxon>
        <taxon>Actinomycetes</taxon>
        <taxon>Streptosporangiales</taxon>
        <taxon>Thermomonosporaceae</taxon>
        <taxon>Actinomadura</taxon>
    </lineage>
</organism>
<dbReference type="AlphaFoldDB" id="A0A2P4UCK8"/>
<evidence type="ECO:0000313" key="1">
    <source>
        <dbReference type="EMBL" id="POM22789.1"/>
    </source>
</evidence>
<dbReference type="SUPFAM" id="SSF46689">
    <property type="entry name" value="Homeodomain-like"/>
    <property type="match status" value="1"/>
</dbReference>